<dbReference type="RefSeq" id="WP_124394178.1">
    <property type="nucleotide sequence ID" value="NZ_BHYM01000050.1"/>
</dbReference>
<reference evidence="2 3" key="1">
    <citation type="submission" date="2018-11" db="EMBL/GenBank/DDBJ databases">
        <title>Microbial catabolism of amino acid.</title>
        <authorList>
            <person name="Hibi M."/>
            <person name="Ogawa J."/>
        </authorList>
    </citation>
    <scope>NUCLEOTIDE SEQUENCE [LARGE SCALE GENOMIC DNA]</scope>
    <source>
        <strain evidence="2 3">C31-06</strain>
    </source>
</reference>
<dbReference type="EMBL" id="BHYM01000050">
    <property type="protein sequence ID" value="GCE42199.1"/>
    <property type="molecule type" value="Genomic_DNA"/>
</dbReference>
<keyword evidence="3" id="KW-1185">Reference proteome</keyword>
<feature type="compositionally biased region" description="Polar residues" evidence="1">
    <location>
        <begin position="45"/>
        <end position="59"/>
    </location>
</feature>
<name>A0A402CF80_RHOWR</name>
<evidence type="ECO:0000313" key="3">
    <source>
        <dbReference type="Proteomes" id="UP000287519"/>
    </source>
</evidence>
<protein>
    <submittedName>
        <fullName evidence="2">Uncharacterized protein</fullName>
    </submittedName>
</protein>
<dbReference type="AlphaFoldDB" id="A0A402CF80"/>
<feature type="region of interest" description="Disordered" evidence="1">
    <location>
        <begin position="33"/>
        <end position="59"/>
    </location>
</feature>
<dbReference type="Proteomes" id="UP000287519">
    <property type="component" value="Unassembled WGS sequence"/>
</dbReference>
<comment type="caution">
    <text evidence="2">The sequence shown here is derived from an EMBL/GenBank/DDBJ whole genome shotgun (WGS) entry which is preliminary data.</text>
</comment>
<accession>A0A402CF80</accession>
<sequence>MLDKLYAAMLTLTGIGFGGYVLLEEATNAVAGERSGGEGCARTGHSASSTPPGMSAEFS</sequence>
<evidence type="ECO:0000313" key="2">
    <source>
        <dbReference type="EMBL" id="GCE42199.1"/>
    </source>
</evidence>
<evidence type="ECO:0000256" key="1">
    <source>
        <dbReference type="SAM" id="MobiDB-lite"/>
    </source>
</evidence>
<organism evidence="2 3">
    <name type="scientific">Rhodococcus wratislaviensis</name>
    <name type="common">Tsukamurella wratislaviensis</name>
    <dbReference type="NCBI Taxonomy" id="44752"/>
    <lineage>
        <taxon>Bacteria</taxon>
        <taxon>Bacillati</taxon>
        <taxon>Actinomycetota</taxon>
        <taxon>Actinomycetes</taxon>
        <taxon>Mycobacteriales</taxon>
        <taxon>Nocardiaceae</taxon>
        <taxon>Rhodococcus</taxon>
    </lineage>
</organism>
<gene>
    <name evidence="2" type="ORF">Rhow_006138</name>
</gene>
<proteinExistence type="predicted"/>